<dbReference type="Proteomes" id="UP000002748">
    <property type="component" value="Unassembled WGS sequence"/>
</dbReference>
<sequence length="918" mass="97660">MRSDKVQQRKEDRTLSENSHANAQPPPPYTPAQSGVTAGSSTQPHFAAAASASDDVPWGTQVKDGKVQVDCDDISPPQPAGQGTVMPVGAGAMGLDNCPPLNVVMFVIGTRGELSYLLPSSQAGDVQPYIALALQLIASKGHRVRIATHAAFAELVTEASVRLAGLTDSKGVPLTGHLEHYDIGDKNPSIGTAPRGEQSNLVAKRKMTRQTLMGCYRACFMPCESTGVPFAADAIISNPAALGNIHIAEALGIPFNAVDANISVPPSASDTGQHARLADPGQLLQLHHGRYTRPSGRWEYPGHMLGAKVFYPDLMIGGDTLVPPSSRAPKISQELFEFLSDGPSPIYFGADTILAAVKETGVRAILHSTWTESEAPCGAVSKGVFIATAGCSPRAGYRPSATTEVSYQWRPADDEGAGTTAAGLKEGLPTVVIPFFGDQTMWGNAVHAAGAGPRPIPAERLTASRLVEAIRAVQSTEIRAGAVRLGKRLSRVNGAAAGAESFYRHLPLGNMILGIILINSAGPIEYNTAGYYRDPRESLDGTGSSIGTQEVSAKSQLYAPVCMKPQIVVWLIAQAKDFSNSLIGIPKASFDLVGQIQEGFDNVPGYFGSEVRRRGKVDSLRSGVKEGAKGFAYGLADGLSGLVMEPVKGAKEGPTAGLFRSARKTLARHGAVEARSVFCDAREHAAHAEAAKLGTQDRKELLAAWERVTGSYSIKQRMKEEKQRLASLDQHFRAGGSSSRSSNDGPERRSSWSSDVGRRGSLSSVMSRMKGKGKEKQQSDTSSNETATPARSVHSRTTSSNNPYQHEREQRIPGSYDSYVTDEKYPSGASSSHTSPRGESSGLPQPRRDSRISLNSGMDVALAGTTDRWFGSTSSLGGLSTLTASVTGRSGREIREDPPITPEVRGRALRKGKEKEKP</sequence>
<proteinExistence type="predicted"/>
<feature type="region of interest" description="Disordered" evidence="2">
    <location>
        <begin position="732"/>
        <end position="856"/>
    </location>
</feature>
<dbReference type="Gene3D" id="3.40.50.2000">
    <property type="entry name" value="Glycogen Phosphorylase B"/>
    <property type="match status" value="2"/>
</dbReference>
<dbReference type="EMBL" id="ALBS01000191">
    <property type="protein sequence ID" value="EJT48787.1"/>
    <property type="molecule type" value="Genomic_DNA"/>
</dbReference>
<feature type="domain" description="Glycosyltransferase family 28 N-terminal" evidence="3">
    <location>
        <begin position="123"/>
        <end position="257"/>
    </location>
</feature>
<dbReference type="InterPro" id="IPR050426">
    <property type="entry name" value="Glycosyltransferase_28"/>
</dbReference>
<dbReference type="RefSeq" id="XP_014180627.1">
    <property type="nucleotide sequence ID" value="XM_014325152.1"/>
</dbReference>
<evidence type="ECO:0000313" key="4">
    <source>
        <dbReference type="EMBL" id="EJT48787.1"/>
    </source>
</evidence>
<reference evidence="4 5" key="1">
    <citation type="journal article" date="2012" name="Eukaryot. Cell">
        <title>Draft genome sequence of CBS 2479, the standard type strain of Trichosporon asahii.</title>
        <authorList>
            <person name="Yang R.Y."/>
            <person name="Li H.T."/>
            <person name="Zhu H."/>
            <person name="Zhou G.P."/>
            <person name="Wang M."/>
            <person name="Wang L."/>
        </authorList>
    </citation>
    <scope>NUCLEOTIDE SEQUENCE [LARGE SCALE GENOMIC DNA]</scope>
    <source>
        <strain evidence="5">ATCC 90039 / CBS 2479 / JCM 2466 / KCTC 7840 / NCYC 2677 / UAMH 7654</strain>
    </source>
</reference>
<name>J6F0U7_TRIAS</name>
<dbReference type="PANTHER" id="PTHR48050:SF13">
    <property type="entry name" value="STEROL 3-BETA-GLUCOSYLTRANSFERASE UGT80A2"/>
    <property type="match status" value="1"/>
</dbReference>
<feature type="region of interest" description="Disordered" evidence="2">
    <location>
        <begin position="870"/>
        <end position="918"/>
    </location>
</feature>
<dbReference type="GeneID" id="25985721"/>
<evidence type="ECO:0000256" key="2">
    <source>
        <dbReference type="SAM" id="MobiDB-lite"/>
    </source>
</evidence>
<feature type="compositionally biased region" description="Polar residues" evidence="2">
    <location>
        <begin position="31"/>
        <end position="44"/>
    </location>
</feature>
<protein>
    <submittedName>
        <fullName evidence="4">Glycosyltransferase family 1 protein</fullName>
    </submittedName>
</protein>
<dbReference type="InterPro" id="IPR004276">
    <property type="entry name" value="GlycoTrans_28_N"/>
</dbReference>
<evidence type="ECO:0000313" key="5">
    <source>
        <dbReference type="Proteomes" id="UP000002748"/>
    </source>
</evidence>
<feature type="compositionally biased region" description="Low complexity" evidence="2">
    <location>
        <begin position="871"/>
        <end position="883"/>
    </location>
</feature>
<dbReference type="PANTHER" id="PTHR48050">
    <property type="entry name" value="STEROL 3-BETA-GLUCOSYLTRANSFERASE"/>
    <property type="match status" value="1"/>
</dbReference>
<feature type="compositionally biased region" description="Polar residues" evidence="2">
    <location>
        <begin position="779"/>
        <end position="804"/>
    </location>
</feature>
<comment type="caution">
    <text evidence="4">The sequence shown here is derived from an EMBL/GenBank/DDBJ whole genome shotgun (WGS) entry which is preliminary data.</text>
</comment>
<accession>J6F0U7</accession>
<dbReference type="SUPFAM" id="SSF53756">
    <property type="entry name" value="UDP-Glycosyltransferase/glycogen phosphorylase"/>
    <property type="match status" value="1"/>
</dbReference>
<dbReference type="OrthoDB" id="5835829at2759"/>
<dbReference type="Pfam" id="PF03033">
    <property type="entry name" value="Glyco_transf_28"/>
    <property type="match status" value="1"/>
</dbReference>
<organism evidence="4 5">
    <name type="scientific">Trichosporon asahii var. asahii (strain ATCC 90039 / CBS 2479 / JCM 2466 / KCTC 7840 / NBRC 103889/ NCYC 2677 / UAMH 7654)</name>
    <name type="common">Yeast</name>
    <dbReference type="NCBI Taxonomy" id="1186058"/>
    <lineage>
        <taxon>Eukaryota</taxon>
        <taxon>Fungi</taxon>
        <taxon>Dikarya</taxon>
        <taxon>Basidiomycota</taxon>
        <taxon>Agaricomycotina</taxon>
        <taxon>Tremellomycetes</taxon>
        <taxon>Trichosporonales</taxon>
        <taxon>Trichosporonaceae</taxon>
        <taxon>Trichosporon</taxon>
    </lineage>
</organism>
<gene>
    <name evidence="4" type="ORF">A1Q1_02207</name>
</gene>
<dbReference type="GO" id="GO:0005975">
    <property type="term" value="P:carbohydrate metabolic process"/>
    <property type="evidence" value="ECO:0007669"/>
    <property type="project" value="InterPro"/>
</dbReference>
<dbReference type="KEGG" id="tasa:A1Q1_02207"/>
<feature type="compositionally biased region" description="Basic and acidic residues" evidence="2">
    <location>
        <begin position="1"/>
        <end position="15"/>
    </location>
</feature>
<feature type="region of interest" description="Disordered" evidence="2">
    <location>
        <begin position="1"/>
        <end position="60"/>
    </location>
</feature>
<dbReference type="HOGENOM" id="CLU_317403_0_0_1"/>
<dbReference type="VEuPathDB" id="FungiDB:A1Q1_02207"/>
<dbReference type="CDD" id="cd03784">
    <property type="entry name" value="GT1_Gtf-like"/>
    <property type="match status" value="1"/>
</dbReference>
<dbReference type="AlphaFoldDB" id="J6F0U7"/>
<evidence type="ECO:0000256" key="1">
    <source>
        <dbReference type="ARBA" id="ARBA00022679"/>
    </source>
</evidence>
<feature type="compositionally biased region" description="Polar residues" evidence="2">
    <location>
        <begin position="828"/>
        <end position="838"/>
    </location>
</feature>
<dbReference type="InterPro" id="IPR002213">
    <property type="entry name" value="UDP_glucos_trans"/>
</dbReference>
<evidence type="ECO:0000259" key="3">
    <source>
        <dbReference type="Pfam" id="PF03033"/>
    </source>
</evidence>
<dbReference type="GO" id="GO:0016906">
    <property type="term" value="F:sterol 3-beta-glucosyltransferase activity"/>
    <property type="evidence" value="ECO:0007669"/>
    <property type="project" value="UniProtKB-ARBA"/>
</dbReference>
<keyword evidence="1 4" id="KW-0808">Transferase</keyword>